<dbReference type="Gene3D" id="1.25.40.10">
    <property type="entry name" value="Tetratricopeptide repeat domain"/>
    <property type="match status" value="2"/>
</dbReference>
<gene>
    <name evidence="8" type="ORF">J3U87_34220</name>
</gene>
<feature type="binding site" evidence="5">
    <location>
        <position position="109"/>
    </location>
    <ligand>
        <name>ATP</name>
        <dbReference type="ChEBI" id="CHEBI:30616"/>
    </ligand>
</feature>
<evidence type="ECO:0000313" key="8">
    <source>
        <dbReference type="EMBL" id="QTD50670.1"/>
    </source>
</evidence>
<keyword evidence="2 5" id="KW-0547">Nucleotide-binding</keyword>
<dbReference type="PROSITE" id="PS00107">
    <property type="entry name" value="PROTEIN_KINASE_ATP"/>
    <property type="match status" value="1"/>
</dbReference>
<evidence type="ECO:0000259" key="7">
    <source>
        <dbReference type="PROSITE" id="PS50011"/>
    </source>
</evidence>
<evidence type="ECO:0000256" key="3">
    <source>
        <dbReference type="ARBA" id="ARBA00022777"/>
    </source>
</evidence>
<dbReference type="PANTHER" id="PTHR43289:SF34">
    <property type="entry name" value="SERINE_THREONINE-PROTEIN KINASE YBDM-RELATED"/>
    <property type="match status" value="1"/>
</dbReference>
<dbReference type="KEGG" id="scor:J3U87_34220"/>
<protein>
    <submittedName>
        <fullName evidence="8">Serine/threonine protein kinase</fullName>
    </submittedName>
</protein>
<keyword evidence="6" id="KW-1133">Transmembrane helix</keyword>
<dbReference type="Gene3D" id="1.10.510.10">
    <property type="entry name" value="Transferase(Phosphotransferase) domain 1"/>
    <property type="match status" value="1"/>
</dbReference>
<dbReference type="InterPro" id="IPR008271">
    <property type="entry name" value="Ser/Thr_kinase_AS"/>
</dbReference>
<dbReference type="Pfam" id="PF00069">
    <property type="entry name" value="Pkinase"/>
    <property type="match status" value="1"/>
</dbReference>
<dbReference type="InterPro" id="IPR000719">
    <property type="entry name" value="Prot_kinase_dom"/>
</dbReference>
<evidence type="ECO:0000256" key="1">
    <source>
        <dbReference type="ARBA" id="ARBA00022679"/>
    </source>
</evidence>
<keyword evidence="6" id="KW-0812">Transmembrane</keyword>
<evidence type="ECO:0000256" key="2">
    <source>
        <dbReference type="ARBA" id="ARBA00022741"/>
    </source>
</evidence>
<dbReference type="SMART" id="SM00220">
    <property type="entry name" value="S_TKc"/>
    <property type="match status" value="1"/>
</dbReference>
<dbReference type="EMBL" id="CP071793">
    <property type="protein sequence ID" value="QTD50670.1"/>
    <property type="molecule type" value="Genomic_DNA"/>
</dbReference>
<keyword evidence="4 5" id="KW-0067">ATP-binding</keyword>
<dbReference type="InterPro" id="IPR011990">
    <property type="entry name" value="TPR-like_helical_dom_sf"/>
</dbReference>
<evidence type="ECO:0000256" key="5">
    <source>
        <dbReference type="PROSITE-ProRule" id="PRU10141"/>
    </source>
</evidence>
<name>A0A8A4TM78_SULCO</name>
<dbReference type="GO" id="GO:0004674">
    <property type="term" value="F:protein serine/threonine kinase activity"/>
    <property type="evidence" value="ECO:0007669"/>
    <property type="project" value="UniProtKB-KW"/>
</dbReference>
<keyword evidence="1" id="KW-0808">Transferase</keyword>
<dbReference type="SUPFAM" id="SSF56112">
    <property type="entry name" value="Protein kinase-like (PK-like)"/>
    <property type="match status" value="1"/>
</dbReference>
<dbReference type="AlphaFoldDB" id="A0A8A4TM78"/>
<keyword evidence="6" id="KW-0472">Membrane</keyword>
<keyword evidence="9" id="KW-1185">Reference proteome</keyword>
<dbReference type="Pfam" id="PF07721">
    <property type="entry name" value="TPR_4"/>
    <property type="match status" value="1"/>
</dbReference>
<keyword evidence="3 8" id="KW-0418">Kinase</keyword>
<dbReference type="Gene3D" id="3.30.200.20">
    <property type="entry name" value="Phosphorylase Kinase, domain 1"/>
    <property type="match status" value="1"/>
</dbReference>
<feature type="domain" description="Protein kinase" evidence="7">
    <location>
        <begin position="78"/>
        <end position="355"/>
    </location>
</feature>
<dbReference type="PANTHER" id="PTHR43289">
    <property type="entry name" value="MITOGEN-ACTIVATED PROTEIN KINASE KINASE KINASE 20-RELATED"/>
    <property type="match status" value="1"/>
</dbReference>
<dbReference type="PROSITE" id="PS50011">
    <property type="entry name" value="PROTEIN_KINASE_DOM"/>
    <property type="match status" value="1"/>
</dbReference>
<dbReference type="RefSeq" id="WP_237380562.1">
    <property type="nucleotide sequence ID" value="NZ_CP071793.1"/>
</dbReference>
<feature type="transmembrane region" description="Helical" evidence="6">
    <location>
        <begin position="382"/>
        <end position="401"/>
    </location>
</feature>
<dbReference type="InterPro" id="IPR011717">
    <property type="entry name" value="TPR-4"/>
</dbReference>
<accession>A0A8A4TM78</accession>
<sequence length="1001" mass="112977">MNDPEWPKVKALLDRVLNLDPDEREAILDDPDLAPEVVAEVRALLDVPDDELDRFEEPIASFAQRASLLSPGNELGPYRIERELGSGGMGTVFLATRNDGEFAREVAIKVLRPSLASDVVVRRFRNERQILADLDHPHIAAFYEGGTTPMGLPYLVMEYIEGLPLHRFCDVKQLELNEVLSLFIGICEAVHFAHSHLVVHRDIKPGNILVTAQGIPKLLDFGIALLQDREAGQTLTRTGQGMPLTPGYAAPEQYRRGGLTTACDIYSLGVVLYQILTGSMPDTGWSETSFETYHMPDRPSKTLDHNQQHEDLVKSWAPRDLVNELDYIVLKALREHAQDRYPSVQQLAEDLRRTLEGKPVAARTSTLLYRSRLLMRRHRKSVLTAALMLVLVVGSAVGLAIQNRQIRMARDRSEAIRTFMEGIFSAEHRDKDEAVIDAETLLDRASLSLMQRSDLDPTTKAAMLESVAKGYFGLGLQESGEMVLVQALRITVRADKGPDALARSIRRAAELAGTTPHSVQQWLDNLPDPRALDGSPGEAPSLEPIYDLIDLAIGQYADGDVDKAIRTLHRIAVDPATADKRTRVAYRGALRQLASIYKHRGDLDFHAETLERLLELDGLIHNMLTHQSFKDLFNTYRRMGRFATALKTIETWLPRVEPKERIVMKLQGVVFLLDQGDLAGAEDVLSDLAASDPMVRHPHIRREFLALKGELHQRRGEHTLAIEQFETLHKLGVPPNKTCYCLLFPTCFRGMFGMTKYQLLESYLASGDLASARRLYWEGSGSPDRSSREMIRGLYDYGRELAELQRWSSSQMLYHCALLAHELEDTDDDLSHAMYLGTWGLSLRRRHQFQVAIDPLSRSLAIFDGLSDRSAVVERARKDVRIGLAWAWTERGEFEDAHRLLEDIFDSGKLTTHQLVDSQYLFSLFDLERGRYDQAGFMLRNAIKYQQERRDAGKATGDNLWRMRRAYVGMLEKTGQFDRARTFLRRMGGFPGPPKAGPSSR</sequence>
<proteinExistence type="predicted"/>
<dbReference type="InterPro" id="IPR011009">
    <property type="entry name" value="Kinase-like_dom_sf"/>
</dbReference>
<dbReference type="CDD" id="cd14014">
    <property type="entry name" value="STKc_PknB_like"/>
    <property type="match status" value="1"/>
</dbReference>
<dbReference type="PROSITE" id="PS00108">
    <property type="entry name" value="PROTEIN_KINASE_ST"/>
    <property type="match status" value="1"/>
</dbReference>
<dbReference type="GO" id="GO:0005524">
    <property type="term" value="F:ATP binding"/>
    <property type="evidence" value="ECO:0007669"/>
    <property type="project" value="UniProtKB-UniRule"/>
</dbReference>
<dbReference type="GO" id="GO:0042802">
    <property type="term" value="F:identical protein binding"/>
    <property type="evidence" value="ECO:0007669"/>
    <property type="project" value="InterPro"/>
</dbReference>
<dbReference type="SUPFAM" id="SSF48452">
    <property type="entry name" value="TPR-like"/>
    <property type="match status" value="1"/>
</dbReference>
<keyword evidence="8" id="KW-0723">Serine/threonine-protein kinase</keyword>
<evidence type="ECO:0000256" key="6">
    <source>
        <dbReference type="SAM" id="Phobius"/>
    </source>
</evidence>
<dbReference type="InterPro" id="IPR017441">
    <property type="entry name" value="Protein_kinase_ATP_BS"/>
</dbReference>
<evidence type="ECO:0000256" key="4">
    <source>
        <dbReference type="ARBA" id="ARBA00022840"/>
    </source>
</evidence>
<evidence type="ECO:0000313" key="9">
    <source>
        <dbReference type="Proteomes" id="UP000663929"/>
    </source>
</evidence>
<reference evidence="8" key="1">
    <citation type="submission" date="2021-03" db="EMBL/GenBank/DDBJ databases">
        <title>Acanthopleuribacteraceae sp. M133.</title>
        <authorList>
            <person name="Wang G."/>
        </authorList>
    </citation>
    <scope>NUCLEOTIDE SEQUENCE</scope>
    <source>
        <strain evidence="8">M133</strain>
    </source>
</reference>
<organism evidence="8 9">
    <name type="scientific">Sulfidibacter corallicola</name>
    <dbReference type="NCBI Taxonomy" id="2818388"/>
    <lineage>
        <taxon>Bacteria</taxon>
        <taxon>Pseudomonadati</taxon>
        <taxon>Acidobacteriota</taxon>
        <taxon>Holophagae</taxon>
        <taxon>Acanthopleuribacterales</taxon>
        <taxon>Acanthopleuribacteraceae</taxon>
        <taxon>Sulfidibacter</taxon>
    </lineage>
</organism>
<dbReference type="Proteomes" id="UP000663929">
    <property type="component" value="Chromosome"/>
</dbReference>